<dbReference type="Proteomes" id="UP001396334">
    <property type="component" value="Unassembled WGS sequence"/>
</dbReference>
<evidence type="ECO:0000313" key="3">
    <source>
        <dbReference type="Proteomes" id="UP001396334"/>
    </source>
</evidence>
<feature type="compositionally biased region" description="Low complexity" evidence="1">
    <location>
        <begin position="26"/>
        <end position="37"/>
    </location>
</feature>
<proteinExistence type="predicted"/>
<organism evidence="2 3">
    <name type="scientific">Hibiscus sabdariffa</name>
    <name type="common">roselle</name>
    <dbReference type="NCBI Taxonomy" id="183260"/>
    <lineage>
        <taxon>Eukaryota</taxon>
        <taxon>Viridiplantae</taxon>
        <taxon>Streptophyta</taxon>
        <taxon>Embryophyta</taxon>
        <taxon>Tracheophyta</taxon>
        <taxon>Spermatophyta</taxon>
        <taxon>Magnoliopsida</taxon>
        <taxon>eudicotyledons</taxon>
        <taxon>Gunneridae</taxon>
        <taxon>Pentapetalae</taxon>
        <taxon>rosids</taxon>
        <taxon>malvids</taxon>
        <taxon>Malvales</taxon>
        <taxon>Malvaceae</taxon>
        <taxon>Malvoideae</taxon>
        <taxon>Hibiscus</taxon>
    </lineage>
</organism>
<protein>
    <submittedName>
        <fullName evidence="2">Uncharacterized protein</fullName>
    </submittedName>
</protein>
<evidence type="ECO:0000313" key="2">
    <source>
        <dbReference type="EMBL" id="KAK9024938.1"/>
    </source>
</evidence>
<evidence type="ECO:0000256" key="1">
    <source>
        <dbReference type="SAM" id="MobiDB-lite"/>
    </source>
</evidence>
<accession>A0ABR2SIZ6</accession>
<keyword evidence="3" id="KW-1185">Reference proteome</keyword>
<reference evidence="2 3" key="1">
    <citation type="journal article" date="2024" name="G3 (Bethesda)">
        <title>Genome assembly of Hibiscus sabdariffa L. provides insights into metabolisms of medicinal natural products.</title>
        <authorList>
            <person name="Kim T."/>
        </authorList>
    </citation>
    <scope>NUCLEOTIDE SEQUENCE [LARGE SCALE GENOMIC DNA]</scope>
    <source>
        <strain evidence="2">TK-2024</strain>
        <tissue evidence="2">Old leaves</tissue>
    </source>
</reference>
<comment type="caution">
    <text evidence="2">The sequence shown here is derived from an EMBL/GenBank/DDBJ whole genome shotgun (WGS) entry which is preliminary data.</text>
</comment>
<name>A0ABR2SIZ6_9ROSI</name>
<sequence>MRERKERKREKSEGGILNLDLSTFGPSSSSSPPSLSSARPDESNGGHLVTVRAVVCWEAEVVNVLTGQGTTVLELASRLSPLEATTRTAVCAWVCANCQGRVIPSTGPSNGDKTSGNRFGIKIRKKVSFAGVREKKKQRSLKCRALLPSYRSRSCQRAHQPRYYGSGARRPPIAIGSHHTHCVCTWMCANCQGRVIPSTGPSSTSDCD</sequence>
<gene>
    <name evidence="2" type="ORF">V6N11_064841</name>
</gene>
<dbReference type="EMBL" id="JBBPBN010000014">
    <property type="protein sequence ID" value="KAK9024938.1"/>
    <property type="molecule type" value="Genomic_DNA"/>
</dbReference>
<feature type="region of interest" description="Disordered" evidence="1">
    <location>
        <begin position="1"/>
        <end position="44"/>
    </location>
</feature>
<feature type="compositionally biased region" description="Basic and acidic residues" evidence="1">
    <location>
        <begin position="1"/>
        <end position="13"/>
    </location>
</feature>